<name>A0A1H2HWT7_9GAMM</name>
<evidence type="ECO:0000256" key="3">
    <source>
        <dbReference type="ARBA" id="ARBA00022448"/>
    </source>
</evidence>
<keyword evidence="12" id="KW-1133">Transmembrane helix</keyword>
<dbReference type="Pfam" id="PF00263">
    <property type="entry name" value="Secretin"/>
    <property type="match status" value="1"/>
</dbReference>
<keyword evidence="5 12" id="KW-0812">Transmembrane</keyword>
<proteinExistence type="inferred from homology"/>
<keyword evidence="4" id="KW-1134">Transmembrane beta strand</keyword>
<dbReference type="GO" id="GO:0015628">
    <property type="term" value="P:protein secretion by the type II secretion system"/>
    <property type="evidence" value="ECO:0007669"/>
    <property type="project" value="InterPro"/>
</dbReference>
<feature type="compositionally biased region" description="Low complexity" evidence="11">
    <location>
        <begin position="404"/>
        <end position="427"/>
    </location>
</feature>
<feature type="compositionally biased region" description="Low complexity" evidence="11">
    <location>
        <begin position="373"/>
        <end position="382"/>
    </location>
</feature>
<dbReference type="PRINTS" id="PR00811">
    <property type="entry name" value="BCTERIALGSPD"/>
</dbReference>
<dbReference type="InterPro" id="IPR049371">
    <property type="entry name" value="GspD-like_N0"/>
</dbReference>
<organism evidence="16 17">
    <name type="scientific">Halopseudomonas salegens</name>
    <dbReference type="NCBI Taxonomy" id="1434072"/>
    <lineage>
        <taxon>Bacteria</taxon>
        <taxon>Pseudomonadati</taxon>
        <taxon>Pseudomonadota</taxon>
        <taxon>Gammaproteobacteria</taxon>
        <taxon>Pseudomonadales</taxon>
        <taxon>Pseudomonadaceae</taxon>
        <taxon>Halopseudomonas</taxon>
    </lineage>
</organism>
<keyword evidence="17" id="KW-1185">Reference proteome</keyword>
<feature type="domain" description="NolW-like" evidence="14">
    <location>
        <begin position="348"/>
        <end position="463"/>
    </location>
</feature>
<comment type="subcellular location">
    <subcellularLocation>
        <location evidence="1 10">Cell outer membrane</location>
    </subcellularLocation>
</comment>
<dbReference type="InterPro" id="IPR050810">
    <property type="entry name" value="Bact_Secretion_Sys_Channel"/>
</dbReference>
<dbReference type="AlphaFoldDB" id="A0A1H2HWT7"/>
<feature type="transmembrane region" description="Helical" evidence="12">
    <location>
        <begin position="21"/>
        <end position="41"/>
    </location>
</feature>
<protein>
    <submittedName>
        <fullName evidence="16">Type II secretion system protein D (GspD)</fullName>
    </submittedName>
</protein>
<dbReference type="Proteomes" id="UP000243924">
    <property type="component" value="Chromosome I"/>
</dbReference>
<feature type="domain" description="Type II/III secretion system secretin-like" evidence="13">
    <location>
        <begin position="533"/>
        <end position="694"/>
    </location>
</feature>
<dbReference type="InterPro" id="IPR038591">
    <property type="entry name" value="NolW-like_sf"/>
</dbReference>
<evidence type="ECO:0000256" key="12">
    <source>
        <dbReference type="SAM" id="Phobius"/>
    </source>
</evidence>
<dbReference type="Gene3D" id="3.30.1370.120">
    <property type="match status" value="2"/>
</dbReference>
<evidence type="ECO:0000256" key="7">
    <source>
        <dbReference type="ARBA" id="ARBA00022927"/>
    </source>
</evidence>
<dbReference type="InterPro" id="IPR005644">
    <property type="entry name" value="NolW-like"/>
</dbReference>
<evidence type="ECO:0000256" key="9">
    <source>
        <dbReference type="ARBA" id="ARBA00023237"/>
    </source>
</evidence>
<dbReference type="PANTHER" id="PTHR30332:SF25">
    <property type="entry name" value="SECRETIN XPSD"/>
    <property type="match status" value="1"/>
</dbReference>
<evidence type="ECO:0000259" key="15">
    <source>
        <dbReference type="Pfam" id="PF21305"/>
    </source>
</evidence>
<dbReference type="GO" id="GO:0015627">
    <property type="term" value="C:type II protein secretion system complex"/>
    <property type="evidence" value="ECO:0007669"/>
    <property type="project" value="InterPro"/>
</dbReference>
<evidence type="ECO:0000256" key="5">
    <source>
        <dbReference type="ARBA" id="ARBA00022692"/>
    </source>
</evidence>
<comment type="similarity">
    <text evidence="2">Belongs to the bacterial secretin family. GSP D subfamily.</text>
</comment>
<dbReference type="NCBIfam" id="TIGR02517">
    <property type="entry name" value="type_II_gspD"/>
    <property type="match status" value="1"/>
</dbReference>
<evidence type="ECO:0000259" key="13">
    <source>
        <dbReference type="Pfam" id="PF00263"/>
    </source>
</evidence>
<dbReference type="Pfam" id="PF21305">
    <property type="entry name" value="type_II_gspD_N0"/>
    <property type="match status" value="1"/>
</dbReference>
<keyword evidence="6" id="KW-0732">Signal</keyword>
<evidence type="ECO:0000256" key="1">
    <source>
        <dbReference type="ARBA" id="ARBA00004442"/>
    </source>
</evidence>
<keyword evidence="3 10" id="KW-0813">Transport</keyword>
<evidence type="ECO:0000256" key="10">
    <source>
        <dbReference type="RuleBase" id="RU004004"/>
    </source>
</evidence>
<evidence type="ECO:0000256" key="2">
    <source>
        <dbReference type="ARBA" id="ARBA00006980"/>
    </source>
</evidence>
<dbReference type="InterPro" id="IPR001775">
    <property type="entry name" value="GspD/PilQ"/>
</dbReference>
<evidence type="ECO:0000313" key="17">
    <source>
        <dbReference type="Proteomes" id="UP000243924"/>
    </source>
</evidence>
<dbReference type="EMBL" id="LT629787">
    <property type="protein sequence ID" value="SDU36205.1"/>
    <property type="molecule type" value="Genomic_DNA"/>
</dbReference>
<feature type="domain" description="GspD-like N0" evidence="15">
    <location>
        <begin position="107"/>
        <end position="178"/>
    </location>
</feature>
<accession>A0A1H2HWT7</accession>
<dbReference type="STRING" id="1434072.SAMN05216210_3366"/>
<feature type="region of interest" description="Disordered" evidence="11">
    <location>
        <begin position="370"/>
        <end position="428"/>
    </location>
</feature>
<evidence type="ECO:0000256" key="4">
    <source>
        <dbReference type="ARBA" id="ARBA00022452"/>
    </source>
</evidence>
<keyword evidence="7" id="KW-0653">Protein transport</keyword>
<sequence length="726" mass="77854">MDDINRDHDAMKSLFLPSPPLLLKALLLASFSILSACAAFPDNKDVDTRPINMMRTLAEDPDSFAEEDVDEEPREARTLLEQPGTGRFLQDPGSASAVTDQGDGVNINFESAPLADVLRVILGDLLEVPYSLESGIDGTITLVSTDPVPRDVLIEMLESALEVQGIAMVKGENGIYRVGNSEALRREVPLQTLSQERLQGYSVRIVPLQHLGVAEAQKILEPLGMGPAILRADPLRNILMLGAAGPQMENALRTLRMLDVDVLEGMSIGIYEVANLDAAALVERVNAMLSTPEMEGLAGAARMVPLEELNSVMVIAPRADTLNTVRDWLNRLDSIGLDDEQAGTQLYVYNVENGEAVQIANLLGQIFGGTTGGSQSRTSGTTAPGLERSELSSGEGSSGGSGSSGASISTASNRSSGSTSTTTDSGTRIVADEVNNSLLIMASAKEWRSIRSALDKLDKAPAQVLVEVSIWEVTLSDELSFGIDWFFNTNTSADGTIGGGRLSLQDGGSVSRAAPGFSYLFTGSDWRAVINTLAAKSDVRSLSSPSILVLDNREAKIQVGAQQPFRSSQTVNTGSDVLTQNVELKDTGVMLSVKPRVNAGGLVVMDIQQEVTDVGELDQATGQRTFLKRNIESSVAIQSGDTIILGGLIQDRNTDSDAGIPWLSQVPGLGYLFGTTSQESNRTELLVTISPRAINQYQDFDRIGDEFRDKMQGLAESFREEFSTEY</sequence>
<dbReference type="InterPro" id="IPR013356">
    <property type="entry name" value="T2SS_GspD"/>
</dbReference>
<keyword evidence="8 12" id="KW-0472">Membrane</keyword>
<evidence type="ECO:0000256" key="8">
    <source>
        <dbReference type="ARBA" id="ARBA00023136"/>
    </source>
</evidence>
<keyword evidence="9" id="KW-0998">Cell outer membrane</keyword>
<evidence type="ECO:0000259" key="14">
    <source>
        <dbReference type="Pfam" id="PF03958"/>
    </source>
</evidence>
<dbReference type="GO" id="GO:0009279">
    <property type="term" value="C:cell outer membrane"/>
    <property type="evidence" value="ECO:0007669"/>
    <property type="project" value="UniProtKB-SubCell"/>
</dbReference>
<reference evidence="17" key="1">
    <citation type="submission" date="2016-10" db="EMBL/GenBank/DDBJ databases">
        <authorList>
            <person name="Varghese N."/>
            <person name="Submissions S."/>
        </authorList>
    </citation>
    <scope>NUCLEOTIDE SEQUENCE [LARGE SCALE GENOMIC DNA]</scope>
    <source>
        <strain evidence="17">CECT 8338</strain>
    </source>
</reference>
<dbReference type="PANTHER" id="PTHR30332">
    <property type="entry name" value="PROBABLE GENERAL SECRETION PATHWAY PROTEIN D"/>
    <property type="match status" value="1"/>
</dbReference>
<dbReference type="InterPro" id="IPR004846">
    <property type="entry name" value="T2SS/T3SS_dom"/>
</dbReference>
<dbReference type="Pfam" id="PF03958">
    <property type="entry name" value="Secretin_N"/>
    <property type="match status" value="1"/>
</dbReference>
<evidence type="ECO:0000313" key="16">
    <source>
        <dbReference type="EMBL" id="SDU36205.1"/>
    </source>
</evidence>
<evidence type="ECO:0000256" key="6">
    <source>
        <dbReference type="ARBA" id="ARBA00022729"/>
    </source>
</evidence>
<gene>
    <name evidence="16" type="ORF">SAMN05216210_3366</name>
</gene>
<evidence type="ECO:0000256" key="11">
    <source>
        <dbReference type="SAM" id="MobiDB-lite"/>
    </source>
</evidence>